<evidence type="ECO:0000313" key="3">
    <source>
        <dbReference type="Proteomes" id="UP000824116"/>
    </source>
</evidence>
<dbReference type="Proteomes" id="UP000824116">
    <property type="component" value="Unassembled WGS sequence"/>
</dbReference>
<feature type="non-terminal residue" evidence="2">
    <location>
        <position position="125"/>
    </location>
</feature>
<dbReference type="InterPro" id="IPR011204">
    <property type="entry name" value="Virulence_RhuM-like"/>
</dbReference>
<dbReference type="PANTHER" id="PTHR35810:SF1">
    <property type="entry name" value="CYTOPLASMIC PROTEIN"/>
    <property type="match status" value="1"/>
</dbReference>
<proteinExistence type="predicted"/>
<feature type="domain" description="Bro-N" evidence="1">
    <location>
        <begin position="1"/>
        <end position="113"/>
    </location>
</feature>
<reference evidence="2" key="1">
    <citation type="journal article" date="2021" name="PeerJ">
        <title>Extensive microbial diversity within the chicken gut microbiome revealed by metagenomics and culture.</title>
        <authorList>
            <person name="Gilroy R."/>
            <person name="Ravi A."/>
            <person name="Getino M."/>
            <person name="Pursley I."/>
            <person name="Horton D.L."/>
            <person name="Alikhan N.F."/>
            <person name="Baker D."/>
            <person name="Gharbi K."/>
            <person name="Hall N."/>
            <person name="Watson M."/>
            <person name="Adriaenssens E.M."/>
            <person name="Foster-Nyarko E."/>
            <person name="Jarju S."/>
            <person name="Secka A."/>
            <person name="Antonio M."/>
            <person name="Oren A."/>
            <person name="Chaudhuri R.R."/>
            <person name="La Ragione R."/>
            <person name="Hildebrand F."/>
            <person name="Pallen M.J."/>
        </authorList>
    </citation>
    <scope>NUCLEOTIDE SEQUENCE</scope>
    <source>
        <strain evidence="2">CHK196-3914</strain>
    </source>
</reference>
<dbReference type="PROSITE" id="PS51750">
    <property type="entry name" value="BRO_N"/>
    <property type="match status" value="1"/>
</dbReference>
<dbReference type="AlphaFoldDB" id="A0A9D2G7R2"/>
<dbReference type="PANTHER" id="PTHR35810">
    <property type="entry name" value="CYTOPLASMIC PROTEIN-RELATED"/>
    <property type="match status" value="1"/>
</dbReference>
<sequence>MKQENLVIFESEDQNVELRVPIEDETVWLTQAQLVELFQRDVSVISRHIKNIFKEELDEKSNLHFLQIANSDRPVAYYSLDVIISVGYRVKSKRGIEFRRWANKVLRDYILKGYAVNHNRINELG</sequence>
<comment type="caution">
    <text evidence="2">The sequence shown here is derived from an EMBL/GenBank/DDBJ whole genome shotgun (WGS) entry which is preliminary data.</text>
</comment>
<evidence type="ECO:0000259" key="1">
    <source>
        <dbReference type="PROSITE" id="PS51750"/>
    </source>
</evidence>
<evidence type="ECO:0000313" key="2">
    <source>
        <dbReference type="EMBL" id="HIZ74639.1"/>
    </source>
</evidence>
<dbReference type="InterPro" id="IPR003497">
    <property type="entry name" value="BRO_N_domain"/>
</dbReference>
<dbReference type="Pfam" id="PF13310">
    <property type="entry name" value="Virulence_RhuM"/>
    <property type="match status" value="1"/>
</dbReference>
<organism evidence="2 3">
    <name type="scientific">Candidatus Mediterraneibacter stercoravium</name>
    <dbReference type="NCBI Taxonomy" id="2838685"/>
    <lineage>
        <taxon>Bacteria</taxon>
        <taxon>Bacillati</taxon>
        <taxon>Bacillota</taxon>
        <taxon>Clostridia</taxon>
        <taxon>Lachnospirales</taxon>
        <taxon>Lachnospiraceae</taxon>
        <taxon>Mediterraneibacter</taxon>
    </lineage>
</organism>
<accession>A0A9D2G7R2</accession>
<gene>
    <name evidence="2" type="ORF">H9723_05255</name>
</gene>
<dbReference type="EMBL" id="DXAY01000126">
    <property type="protein sequence ID" value="HIZ74639.1"/>
    <property type="molecule type" value="Genomic_DNA"/>
</dbReference>
<reference evidence="2" key="2">
    <citation type="submission" date="2021-04" db="EMBL/GenBank/DDBJ databases">
        <authorList>
            <person name="Gilroy R."/>
        </authorList>
    </citation>
    <scope>NUCLEOTIDE SEQUENCE</scope>
    <source>
        <strain evidence="2">CHK196-3914</strain>
    </source>
</reference>
<protein>
    <submittedName>
        <fullName evidence="2">Virulence RhuM family protein</fullName>
    </submittedName>
</protein>
<name>A0A9D2G7R2_9FIRM</name>